<accession>A0A1I7BHG3</accession>
<name>A0A1I7BHG3_9BACT</name>
<dbReference type="EMBL" id="FPBF01000003">
    <property type="protein sequence ID" value="SFT86608.1"/>
    <property type="molecule type" value="Genomic_DNA"/>
</dbReference>
<keyword evidence="2" id="KW-1185">Reference proteome</keyword>
<reference evidence="2" key="1">
    <citation type="submission" date="2016-10" db="EMBL/GenBank/DDBJ databases">
        <authorList>
            <person name="Varghese N."/>
            <person name="Submissions S."/>
        </authorList>
    </citation>
    <scope>NUCLEOTIDE SEQUENCE [LARGE SCALE GENOMIC DNA]</scope>
    <source>
        <strain evidence="2">DSM 23445</strain>
    </source>
</reference>
<proteinExistence type="predicted"/>
<protein>
    <submittedName>
        <fullName evidence="1">Uncharacterized protein</fullName>
    </submittedName>
</protein>
<evidence type="ECO:0000313" key="2">
    <source>
        <dbReference type="Proteomes" id="UP000199673"/>
    </source>
</evidence>
<dbReference type="AlphaFoldDB" id="A0A1I7BHG3"/>
<sequence>MKNKHFTLTQIVKNKNQLTNQLAEASNKSVYSLKRHIYKYLIYYSIRHLTA</sequence>
<evidence type="ECO:0000313" key="1">
    <source>
        <dbReference type="EMBL" id="SFT86608.1"/>
    </source>
</evidence>
<gene>
    <name evidence="1" type="ORF">SAMN04489724_2429</name>
</gene>
<organism evidence="1 2">
    <name type="scientific">Algoriphagus locisalis</name>
    <dbReference type="NCBI Taxonomy" id="305507"/>
    <lineage>
        <taxon>Bacteria</taxon>
        <taxon>Pseudomonadati</taxon>
        <taxon>Bacteroidota</taxon>
        <taxon>Cytophagia</taxon>
        <taxon>Cytophagales</taxon>
        <taxon>Cyclobacteriaceae</taxon>
        <taxon>Algoriphagus</taxon>
    </lineage>
</organism>
<dbReference type="Proteomes" id="UP000199673">
    <property type="component" value="Unassembled WGS sequence"/>
</dbReference>
<dbReference type="STRING" id="305507.SAMN04489724_2429"/>